<dbReference type="AlphaFoldDB" id="A0A9P4NYB7"/>
<organism evidence="1 2">
    <name type="scientific">Tothia fuscella</name>
    <dbReference type="NCBI Taxonomy" id="1048955"/>
    <lineage>
        <taxon>Eukaryota</taxon>
        <taxon>Fungi</taxon>
        <taxon>Dikarya</taxon>
        <taxon>Ascomycota</taxon>
        <taxon>Pezizomycotina</taxon>
        <taxon>Dothideomycetes</taxon>
        <taxon>Pleosporomycetidae</taxon>
        <taxon>Venturiales</taxon>
        <taxon>Cylindrosympodiaceae</taxon>
        <taxon>Tothia</taxon>
    </lineage>
</organism>
<dbReference type="Proteomes" id="UP000800235">
    <property type="component" value="Unassembled WGS sequence"/>
</dbReference>
<sequence length="219" mass="23332">MDSSPLTVLFDGSHFDLGANSTSSHGFEHHLRYNGDVADTAYSRAMDYTNYGNPPAMDAFAQTNGLNGYIYASTSAHAQGPTDGHDISYATGNGYTNTSTSFPNLTGNHNISYNANNAQGYAQSTTGPLAGASNFSPSTTYIDNGIMNSNSNTNQTRYDGLNANAGFTNYGFGMPSNYLVGAGTYQEQLATFEHDVLTNQGGKAYEGDGNRDEGDIFHQ</sequence>
<gene>
    <name evidence="1" type="ORF">EJ08DRAFT_647373</name>
</gene>
<comment type="caution">
    <text evidence="1">The sequence shown here is derived from an EMBL/GenBank/DDBJ whole genome shotgun (WGS) entry which is preliminary data.</text>
</comment>
<proteinExistence type="predicted"/>
<name>A0A9P4NYB7_9PEZI</name>
<evidence type="ECO:0000313" key="2">
    <source>
        <dbReference type="Proteomes" id="UP000800235"/>
    </source>
</evidence>
<protein>
    <submittedName>
        <fullName evidence="1">Uncharacterized protein</fullName>
    </submittedName>
</protein>
<dbReference type="EMBL" id="MU007021">
    <property type="protein sequence ID" value="KAF2433316.1"/>
    <property type="molecule type" value="Genomic_DNA"/>
</dbReference>
<reference evidence="1" key="1">
    <citation type="journal article" date="2020" name="Stud. Mycol.">
        <title>101 Dothideomycetes genomes: a test case for predicting lifestyles and emergence of pathogens.</title>
        <authorList>
            <person name="Haridas S."/>
            <person name="Albert R."/>
            <person name="Binder M."/>
            <person name="Bloem J."/>
            <person name="Labutti K."/>
            <person name="Salamov A."/>
            <person name="Andreopoulos B."/>
            <person name="Baker S."/>
            <person name="Barry K."/>
            <person name="Bills G."/>
            <person name="Bluhm B."/>
            <person name="Cannon C."/>
            <person name="Castanera R."/>
            <person name="Culley D."/>
            <person name="Daum C."/>
            <person name="Ezra D."/>
            <person name="Gonzalez J."/>
            <person name="Henrissat B."/>
            <person name="Kuo A."/>
            <person name="Liang C."/>
            <person name="Lipzen A."/>
            <person name="Lutzoni F."/>
            <person name="Magnuson J."/>
            <person name="Mondo S."/>
            <person name="Nolan M."/>
            <person name="Ohm R."/>
            <person name="Pangilinan J."/>
            <person name="Park H.-J."/>
            <person name="Ramirez L."/>
            <person name="Alfaro M."/>
            <person name="Sun H."/>
            <person name="Tritt A."/>
            <person name="Yoshinaga Y."/>
            <person name="Zwiers L.-H."/>
            <person name="Turgeon B."/>
            <person name="Goodwin S."/>
            <person name="Spatafora J."/>
            <person name="Crous P."/>
            <person name="Grigoriev I."/>
        </authorList>
    </citation>
    <scope>NUCLEOTIDE SEQUENCE</scope>
    <source>
        <strain evidence="1">CBS 130266</strain>
    </source>
</reference>
<keyword evidence="2" id="KW-1185">Reference proteome</keyword>
<accession>A0A9P4NYB7</accession>
<evidence type="ECO:0000313" key="1">
    <source>
        <dbReference type="EMBL" id="KAF2433316.1"/>
    </source>
</evidence>